<dbReference type="EMBL" id="CAIIXF020000007">
    <property type="protein sequence ID" value="CAH1789281.1"/>
    <property type="molecule type" value="Genomic_DNA"/>
</dbReference>
<evidence type="ECO:0000256" key="3">
    <source>
        <dbReference type="ARBA" id="ARBA00008919"/>
    </source>
</evidence>
<accession>A0A8S4P4D7</accession>
<keyword evidence="10" id="KW-0472">Membrane</keyword>
<comment type="similarity">
    <text evidence="3 12">Belongs to the glycosyltransferase 10 family.</text>
</comment>
<dbReference type="EC" id="2.4.1.-" evidence="12"/>
<dbReference type="InterPro" id="IPR038577">
    <property type="entry name" value="GT10-like_C_sf"/>
</dbReference>
<protein>
    <recommendedName>
        <fullName evidence="12">Fucosyltransferase</fullName>
        <ecNumber evidence="12">2.4.1.-</ecNumber>
    </recommendedName>
</protein>
<dbReference type="SUPFAM" id="SSF53756">
    <property type="entry name" value="UDP-Glycosyltransferase/glycogen phosphorylase"/>
    <property type="match status" value="1"/>
</dbReference>
<dbReference type="GO" id="GO:0008417">
    <property type="term" value="F:fucosyltransferase activity"/>
    <property type="evidence" value="ECO:0007669"/>
    <property type="project" value="InterPro"/>
</dbReference>
<dbReference type="GO" id="GO:0000139">
    <property type="term" value="C:Golgi membrane"/>
    <property type="evidence" value="ECO:0007669"/>
    <property type="project" value="UniProtKB-SubCell"/>
</dbReference>
<dbReference type="Proteomes" id="UP000749559">
    <property type="component" value="Unassembled WGS sequence"/>
</dbReference>
<gene>
    <name evidence="15" type="ORF">OFUS_LOCUS14668</name>
</gene>
<comment type="caution">
    <text evidence="15">The sequence shown here is derived from an EMBL/GenBank/DDBJ whole genome shotgun (WGS) entry which is preliminary data.</text>
</comment>
<feature type="domain" description="Fucosyltransferase C-terminal" evidence="13">
    <location>
        <begin position="193"/>
        <end position="374"/>
    </location>
</feature>
<dbReference type="InterPro" id="IPR031481">
    <property type="entry name" value="Glyco_tran_10_N"/>
</dbReference>
<feature type="domain" description="Fucosyltransferase N-terminal" evidence="14">
    <location>
        <begin position="60"/>
        <end position="172"/>
    </location>
</feature>
<dbReference type="PANTHER" id="PTHR48438:SF1">
    <property type="entry name" value="ALPHA-(1,3)-FUCOSYLTRANSFERASE C-RELATED"/>
    <property type="match status" value="1"/>
</dbReference>
<keyword evidence="7" id="KW-0735">Signal-anchor</keyword>
<evidence type="ECO:0000256" key="1">
    <source>
        <dbReference type="ARBA" id="ARBA00004323"/>
    </source>
</evidence>
<evidence type="ECO:0000256" key="10">
    <source>
        <dbReference type="ARBA" id="ARBA00023136"/>
    </source>
</evidence>
<evidence type="ECO:0000256" key="4">
    <source>
        <dbReference type="ARBA" id="ARBA00022676"/>
    </source>
</evidence>
<evidence type="ECO:0000256" key="11">
    <source>
        <dbReference type="ARBA" id="ARBA00023180"/>
    </source>
</evidence>
<evidence type="ECO:0000256" key="2">
    <source>
        <dbReference type="ARBA" id="ARBA00004922"/>
    </source>
</evidence>
<evidence type="ECO:0000259" key="13">
    <source>
        <dbReference type="Pfam" id="PF00852"/>
    </source>
</evidence>
<comment type="pathway">
    <text evidence="2">Protein modification; protein glycosylation.</text>
</comment>
<dbReference type="PANTHER" id="PTHR48438">
    <property type="entry name" value="ALPHA-(1,3)-FUCOSYLTRANSFERASE C-RELATED"/>
    <property type="match status" value="1"/>
</dbReference>
<evidence type="ECO:0000256" key="7">
    <source>
        <dbReference type="ARBA" id="ARBA00022968"/>
    </source>
</evidence>
<reference evidence="15" key="1">
    <citation type="submission" date="2022-03" db="EMBL/GenBank/DDBJ databases">
        <authorList>
            <person name="Martin C."/>
        </authorList>
    </citation>
    <scope>NUCLEOTIDE SEQUENCE</scope>
</reference>
<dbReference type="FunFam" id="3.40.50.11660:FF:000004">
    <property type="entry name" value="Glycoprotein 3-alpha-L-fucosyltransferase A"/>
    <property type="match status" value="1"/>
</dbReference>
<evidence type="ECO:0000256" key="12">
    <source>
        <dbReference type="RuleBase" id="RU003832"/>
    </source>
</evidence>
<comment type="subcellular location">
    <subcellularLocation>
        <location evidence="1">Golgi apparatus membrane</location>
        <topology evidence="1">Single-pass type II membrane protein</topology>
    </subcellularLocation>
    <subcellularLocation>
        <location evidence="12">Golgi apparatus</location>
        <location evidence="12">Golgi stack membrane</location>
        <topology evidence="12">Single-pass type II membrane protein</topology>
    </subcellularLocation>
</comment>
<evidence type="ECO:0000256" key="5">
    <source>
        <dbReference type="ARBA" id="ARBA00022679"/>
    </source>
</evidence>
<keyword evidence="9 12" id="KW-0333">Golgi apparatus</keyword>
<keyword evidence="6 12" id="KW-0812">Transmembrane</keyword>
<evidence type="ECO:0000313" key="16">
    <source>
        <dbReference type="Proteomes" id="UP000749559"/>
    </source>
</evidence>
<evidence type="ECO:0000313" key="15">
    <source>
        <dbReference type="EMBL" id="CAH1789281.1"/>
    </source>
</evidence>
<keyword evidence="8" id="KW-1133">Transmembrane helix</keyword>
<dbReference type="Pfam" id="PF00852">
    <property type="entry name" value="Glyco_transf_10"/>
    <property type="match status" value="1"/>
</dbReference>
<dbReference type="InterPro" id="IPR001503">
    <property type="entry name" value="Glyco_trans_10"/>
</dbReference>
<dbReference type="GO" id="GO:0032580">
    <property type="term" value="C:Golgi cisterna membrane"/>
    <property type="evidence" value="ECO:0007669"/>
    <property type="project" value="UniProtKB-SubCell"/>
</dbReference>
<sequence length="391" mass="45913">MPIKDKNHELSRIQSGVYENNINESPNLIEQDGIADDILQYEDSLDDMNTAEGHITKKQSEKLILLYNSFWDEKGWEVGLGKEPFKRLSCPVRNCKITDDKMLLSQSDAVVFHIQQLGKLPPVKNNHQKWVFFMLECPEWSKNYNYKSELWNRKFDWTMTYRTDSDIRLHYGQVDMVTSPVQQEVKNYTSIIESKMGDVAWIVSNCDTASRRDQYVKELQRYISVDVYGKCGNLTCRKDWRGSDKACLEMINKKYKFYIAFENSFCTDYVTEKFFKILPLDVVPVVRGGADYSRFAPEGSYIETSKFESPKDLASHLKYLIKNPDEYIKYLRIKERFKATAYFGPGKLPSWCDLCQKLHEDTTTGKSYKHIEDWWSRNHCHKPNDLDFLVK</sequence>
<evidence type="ECO:0000256" key="9">
    <source>
        <dbReference type="ARBA" id="ARBA00023034"/>
    </source>
</evidence>
<proteinExistence type="inferred from homology"/>
<dbReference type="Gene3D" id="3.40.50.11660">
    <property type="entry name" value="Glycosyl transferase family 10, C-terminal domain"/>
    <property type="match status" value="1"/>
</dbReference>
<dbReference type="InterPro" id="IPR055270">
    <property type="entry name" value="Glyco_tran_10_C"/>
</dbReference>
<dbReference type="Pfam" id="PF17039">
    <property type="entry name" value="Glyco_tran_10_N"/>
    <property type="match status" value="1"/>
</dbReference>
<evidence type="ECO:0000256" key="6">
    <source>
        <dbReference type="ARBA" id="ARBA00022692"/>
    </source>
</evidence>
<evidence type="ECO:0000256" key="8">
    <source>
        <dbReference type="ARBA" id="ARBA00022989"/>
    </source>
</evidence>
<keyword evidence="16" id="KW-1185">Reference proteome</keyword>
<name>A0A8S4P4D7_OWEFU</name>
<dbReference type="OrthoDB" id="427096at2759"/>
<organism evidence="15 16">
    <name type="scientific">Owenia fusiformis</name>
    <name type="common">Polychaete worm</name>
    <dbReference type="NCBI Taxonomy" id="6347"/>
    <lineage>
        <taxon>Eukaryota</taxon>
        <taxon>Metazoa</taxon>
        <taxon>Spiralia</taxon>
        <taxon>Lophotrochozoa</taxon>
        <taxon>Annelida</taxon>
        <taxon>Polychaeta</taxon>
        <taxon>Sedentaria</taxon>
        <taxon>Canalipalpata</taxon>
        <taxon>Sabellida</taxon>
        <taxon>Oweniida</taxon>
        <taxon>Oweniidae</taxon>
        <taxon>Owenia</taxon>
    </lineage>
</organism>
<dbReference type="AlphaFoldDB" id="A0A8S4P4D7"/>
<keyword evidence="4 12" id="KW-0328">Glycosyltransferase</keyword>
<keyword evidence="11" id="KW-0325">Glycoprotein</keyword>
<keyword evidence="5 12" id="KW-0808">Transferase</keyword>
<evidence type="ECO:0000259" key="14">
    <source>
        <dbReference type="Pfam" id="PF17039"/>
    </source>
</evidence>